<dbReference type="Proteomes" id="UP000621492">
    <property type="component" value="Unassembled WGS sequence"/>
</dbReference>
<protein>
    <recommendedName>
        <fullName evidence="2">HTH cro/C1-type domain-containing protein</fullName>
    </recommendedName>
</protein>
<name>A0A9W5X717_9BACI</name>
<dbReference type="Gene3D" id="1.10.260.40">
    <property type="entry name" value="lambda repressor-like DNA-binding domains"/>
    <property type="match status" value="1"/>
</dbReference>
<sequence>MSDFFKKYSEIRGENHVQTLQLEGRIAAQIKTIRKSLNLSQQGLADLAGVPKSTIGRIEAGLTSPRVETLLQLSRALDTPFIIDGTNNSDNHNLYIQV</sequence>
<evidence type="ECO:0000259" key="2">
    <source>
        <dbReference type="PROSITE" id="PS50943"/>
    </source>
</evidence>
<dbReference type="PANTHER" id="PTHR46797:SF1">
    <property type="entry name" value="METHYLPHOSPHONATE SYNTHASE"/>
    <property type="match status" value="1"/>
</dbReference>
<dbReference type="RefSeq" id="WP_188725669.1">
    <property type="nucleotide sequence ID" value="NZ_BMJD01000043.1"/>
</dbReference>
<dbReference type="InterPro" id="IPR001387">
    <property type="entry name" value="Cro/C1-type_HTH"/>
</dbReference>
<dbReference type="PANTHER" id="PTHR46797">
    <property type="entry name" value="HTH-TYPE TRANSCRIPTIONAL REGULATOR"/>
    <property type="match status" value="1"/>
</dbReference>
<dbReference type="EMBL" id="BMJD01000043">
    <property type="protein sequence ID" value="GGB56640.1"/>
    <property type="molecule type" value="Genomic_DNA"/>
</dbReference>
<dbReference type="AlphaFoldDB" id="A0A9W5X717"/>
<evidence type="ECO:0000313" key="3">
    <source>
        <dbReference type="EMBL" id="GGB56640.1"/>
    </source>
</evidence>
<accession>A0A9W5X717</accession>
<keyword evidence="4" id="KW-1185">Reference proteome</keyword>
<proteinExistence type="predicted"/>
<dbReference type="GO" id="GO:0005829">
    <property type="term" value="C:cytosol"/>
    <property type="evidence" value="ECO:0007669"/>
    <property type="project" value="TreeGrafter"/>
</dbReference>
<evidence type="ECO:0000256" key="1">
    <source>
        <dbReference type="ARBA" id="ARBA00023125"/>
    </source>
</evidence>
<feature type="domain" description="HTH cro/C1-type" evidence="2">
    <location>
        <begin position="30"/>
        <end position="86"/>
    </location>
</feature>
<comment type="caution">
    <text evidence="3">The sequence shown here is derived from an EMBL/GenBank/DDBJ whole genome shotgun (WGS) entry which is preliminary data.</text>
</comment>
<evidence type="ECO:0000313" key="4">
    <source>
        <dbReference type="Proteomes" id="UP000621492"/>
    </source>
</evidence>
<dbReference type="SMART" id="SM00530">
    <property type="entry name" value="HTH_XRE"/>
    <property type="match status" value="1"/>
</dbReference>
<dbReference type="GO" id="GO:0003677">
    <property type="term" value="F:DNA binding"/>
    <property type="evidence" value="ECO:0007669"/>
    <property type="project" value="UniProtKB-KW"/>
</dbReference>
<gene>
    <name evidence="3" type="ORF">GCM10011409_37780</name>
</gene>
<dbReference type="GO" id="GO:0003700">
    <property type="term" value="F:DNA-binding transcription factor activity"/>
    <property type="evidence" value="ECO:0007669"/>
    <property type="project" value="TreeGrafter"/>
</dbReference>
<dbReference type="InterPro" id="IPR010982">
    <property type="entry name" value="Lambda_DNA-bd_dom_sf"/>
</dbReference>
<dbReference type="SUPFAM" id="SSF47413">
    <property type="entry name" value="lambda repressor-like DNA-binding domains"/>
    <property type="match status" value="1"/>
</dbReference>
<dbReference type="Pfam" id="PF01381">
    <property type="entry name" value="HTH_3"/>
    <property type="match status" value="1"/>
</dbReference>
<organism evidence="3 4">
    <name type="scientific">Lentibacillus populi</name>
    <dbReference type="NCBI Taxonomy" id="1827502"/>
    <lineage>
        <taxon>Bacteria</taxon>
        <taxon>Bacillati</taxon>
        <taxon>Bacillota</taxon>
        <taxon>Bacilli</taxon>
        <taxon>Bacillales</taxon>
        <taxon>Bacillaceae</taxon>
        <taxon>Lentibacillus</taxon>
    </lineage>
</organism>
<reference evidence="3" key="2">
    <citation type="submission" date="2020-09" db="EMBL/GenBank/DDBJ databases">
        <authorList>
            <person name="Sun Q."/>
            <person name="Zhou Y."/>
        </authorList>
    </citation>
    <scope>NUCLEOTIDE SEQUENCE</scope>
    <source>
        <strain evidence="3">CGMCC 1.15454</strain>
    </source>
</reference>
<dbReference type="PROSITE" id="PS50943">
    <property type="entry name" value="HTH_CROC1"/>
    <property type="match status" value="1"/>
</dbReference>
<dbReference type="CDD" id="cd00093">
    <property type="entry name" value="HTH_XRE"/>
    <property type="match status" value="1"/>
</dbReference>
<reference evidence="3" key="1">
    <citation type="journal article" date="2014" name="Int. J. Syst. Evol. Microbiol.">
        <title>Complete genome sequence of Corynebacterium casei LMG S-19264T (=DSM 44701T), isolated from a smear-ripened cheese.</title>
        <authorList>
            <consortium name="US DOE Joint Genome Institute (JGI-PGF)"/>
            <person name="Walter F."/>
            <person name="Albersmeier A."/>
            <person name="Kalinowski J."/>
            <person name="Ruckert C."/>
        </authorList>
    </citation>
    <scope>NUCLEOTIDE SEQUENCE</scope>
    <source>
        <strain evidence="3">CGMCC 1.15454</strain>
    </source>
</reference>
<dbReference type="InterPro" id="IPR050807">
    <property type="entry name" value="TransReg_Diox_bact_type"/>
</dbReference>
<keyword evidence="1" id="KW-0238">DNA-binding</keyword>